<dbReference type="EMBL" id="JAZHBO010000001">
    <property type="protein sequence ID" value="MEF2154995.1"/>
    <property type="molecule type" value="Genomic_DNA"/>
</dbReference>
<evidence type="ECO:0000313" key="1">
    <source>
        <dbReference type="EMBL" id="MEF2154995.1"/>
    </source>
</evidence>
<comment type="caution">
    <text evidence="1">The sequence shown here is derived from an EMBL/GenBank/DDBJ whole genome shotgun (WGS) entry which is preliminary data.</text>
</comment>
<gene>
    <name evidence="1" type="ORF">V3390_01905</name>
</gene>
<dbReference type="Proteomes" id="UP001356170">
    <property type="component" value="Unassembled WGS sequence"/>
</dbReference>
<keyword evidence="2" id="KW-1185">Reference proteome</keyword>
<evidence type="ECO:0000313" key="2">
    <source>
        <dbReference type="Proteomes" id="UP001356170"/>
    </source>
</evidence>
<dbReference type="RefSeq" id="WP_331703137.1">
    <property type="nucleotide sequence ID" value="NZ_JAZHBO010000001.1"/>
</dbReference>
<name>A0ABU7UX53_9GAMM</name>
<organism evidence="1 2">
    <name type="scientific">Aquilutibacter rugosus</name>
    <dbReference type="NCBI Taxonomy" id="3115820"/>
    <lineage>
        <taxon>Bacteria</taxon>
        <taxon>Pseudomonadati</taxon>
        <taxon>Pseudomonadota</taxon>
        <taxon>Gammaproteobacteria</taxon>
        <taxon>Lysobacterales</taxon>
        <taxon>Lysobacteraceae</taxon>
        <taxon>Aquilutibacter</taxon>
    </lineage>
</organism>
<sequence length="295" mass="34065">MRWYLHPGTLDNNPKFDITEAEYEKIRSASALLTCALRTEERFEICKRYFYDLELEILAITLENKLDRDFSYERFFENRLKLEKATFGFVTAAKHVIEKLASDFSSNHAEAKEIKQQIKGFLSAEYDTSFEYRFVEALRNHILHHGGSVHGYSTSASKPDPFNSPVVNLRLSFTANKSKISENSGFKKTVLNEMPESVELKSALRVYMAAISRVFARSRDLRKLDITAARDTVTDAISRYSTFCGTPQRYVTLYSENGGDLTKTQLLTDWDDQRIRLWERNPEMSNLSNVFLLDT</sequence>
<proteinExistence type="predicted"/>
<accession>A0ABU7UX53</accession>
<reference evidence="1 2" key="1">
    <citation type="submission" date="2024-01" db="EMBL/GenBank/DDBJ databases">
        <title>Novel species of the genus Luteimonas isolated from rivers.</title>
        <authorList>
            <person name="Lu H."/>
        </authorList>
    </citation>
    <scope>NUCLEOTIDE SEQUENCE [LARGE SCALE GENOMIC DNA]</scope>
    <source>
        <strain evidence="1 2">FXH3W</strain>
    </source>
</reference>
<protein>
    <submittedName>
        <fullName evidence="1">Uncharacterized protein</fullName>
    </submittedName>
</protein>